<reference evidence="1 2" key="1">
    <citation type="submission" date="2018-12" db="EMBL/GenBank/DDBJ databases">
        <authorList>
            <person name="Li S."/>
            <person name="Yang R."/>
            <person name="Chen G."/>
            <person name="Zou L."/>
            <person name="Zhang C."/>
            <person name="Chen Y."/>
            <person name="Liu Z."/>
            <person name="Li Y."/>
            <person name="Yan Y."/>
            <person name="Huang M."/>
            <person name="Chen T."/>
        </authorList>
    </citation>
    <scope>NUCLEOTIDE SEQUENCE [LARGE SCALE GENOMIC DNA]</scope>
    <source>
        <strain evidence="1 2">1257</strain>
    </source>
</reference>
<proteinExistence type="predicted"/>
<gene>
    <name evidence="1" type="ORF">EJA05_22655</name>
</gene>
<protein>
    <submittedName>
        <fullName evidence="1">Uncharacterized protein</fullName>
    </submittedName>
</protein>
<evidence type="ECO:0000313" key="2">
    <source>
        <dbReference type="Proteomes" id="UP000268230"/>
    </source>
</evidence>
<dbReference type="Proteomes" id="UP000268230">
    <property type="component" value="Chromosome"/>
</dbReference>
<name>A0A3Q8U2Z1_9PSED</name>
<dbReference type="KEGG" id="pory:EJA05_22655"/>
<organism evidence="1 2">
    <name type="scientific">Pseudomonas entomophila</name>
    <dbReference type="NCBI Taxonomy" id="312306"/>
    <lineage>
        <taxon>Bacteria</taxon>
        <taxon>Pseudomonadati</taxon>
        <taxon>Pseudomonadota</taxon>
        <taxon>Gammaproteobacteria</taxon>
        <taxon>Pseudomonadales</taxon>
        <taxon>Pseudomonadaceae</taxon>
        <taxon>Pseudomonas</taxon>
    </lineage>
</organism>
<accession>A0A3Q8U2Z1</accession>
<dbReference type="AlphaFoldDB" id="A0A3Q8U2Z1"/>
<sequence>MGRSSSRTPKCCTRKFRWRAAGRSCPCAAGPYGICSGKPGSIQRRDGRGHGVVTLHRVRLFAGKPAPTGTVLHSRTALYLWERVYPRRRR</sequence>
<evidence type="ECO:0000313" key="1">
    <source>
        <dbReference type="EMBL" id="AZL70355.1"/>
    </source>
</evidence>
<dbReference type="EMBL" id="CP034338">
    <property type="protein sequence ID" value="AZL70355.1"/>
    <property type="molecule type" value="Genomic_DNA"/>
</dbReference>